<evidence type="ECO:0000313" key="2">
    <source>
        <dbReference type="Proteomes" id="UP001139347"/>
    </source>
</evidence>
<gene>
    <name evidence="1" type="ORF">MUG84_25060</name>
</gene>
<evidence type="ECO:0000313" key="1">
    <source>
        <dbReference type="EMBL" id="MCJ8014958.1"/>
    </source>
</evidence>
<comment type="caution">
    <text evidence="1">The sequence shown here is derived from an EMBL/GenBank/DDBJ whole genome shotgun (WGS) entry which is preliminary data.</text>
</comment>
<dbReference type="Proteomes" id="UP001139347">
    <property type="component" value="Unassembled WGS sequence"/>
</dbReference>
<dbReference type="InterPro" id="IPR015943">
    <property type="entry name" value="WD40/YVTN_repeat-like_dom_sf"/>
</dbReference>
<dbReference type="Gene3D" id="2.130.10.10">
    <property type="entry name" value="YVTN repeat-like/Quinoprotein amine dehydrogenase"/>
    <property type="match status" value="1"/>
</dbReference>
<accession>A0A9X2B8V1</accession>
<dbReference type="InterPro" id="IPR011047">
    <property type="entry name" value="Quinoprotein_ADH-like_sf"/>
</dbReference>
<dbReference type="SUPFAM" id="SSF50998">
    <property type="entry name" value="Quinoprotein alcohol dehydrogenase-like"/>
    <property type="match status" value="1"/>
</dbReference>
<dbReference type="AlphaFoldDB" id="A0A9X2B8V1"/>
<name>A0A9X2B8V1_9BACL</name>
<dbReference type="PANTHER" id="PTHR42754:SF1">
    <property type="entry name" value="LIPOPROTEIN"/>
    <property type="match status" value="1"/>
</dbReference>
<sequence>MLKKGSLLRSNWPVVCTTLLAVVCVAPFMWGSKAAAAEEPVVTWEKTYDNLGGLMKHREDGFYFAQLEGDEIKLVMMNGSGKVKTHKTFAKKEIDRLASFTQKKEGGYVFAGWTKDNQLYVMEVNGSGKLKWEKTLEGKYDSFRGGVDVAELQNGDIVLAAEKDLHYLITYNDIYLAKLTNNGEIIWEKTLGDTNDYYDKVSKVVPTDDGGFLFLGELGIAVKEKPSYGNYTDMYVVKFDPSGNQEWDKTYESGLNTEPQDAIETADGGFLIAANNYSDYTIVNIDGYFKGYYMKLDKSGKLEWDATLPESISASKINDIEQTEDGGFIIAGRANYDLDQWTWIYTEHAYFRKIDQSGQVKWEKVIEKGDREIKSTGVFQTEDGGYRSVIEEGDKLWHVVKLNEK</sequence>
<dbReference type="EMBL" id="JALIRP010000016">
    <property type="protein sequence ID" value="MCJ8014958.1"/>
    <property type="molecule type" value="Genomic_DNA"/>
</dbReference>
<keyword evidence="2" id="KW-1185">Reference proteome</keyword>
<protein>
    <submittedName>
        <fullName evidence="1">Uncharacterized protein</fullName>
    </submittedName>
</protein>
<proteinExistence type="predicted"/>
<reference evidence="1" key="1">
    <citation type="submission" date="2022-04" db="EMBL/GenBank/DDBJ databases">
        <title>Paenibacillus mangrovi sp. nov., a novel endophytic bacterium isolated from bark of Kandelia candel.</title>
        <authorList>
            <person name="Tuo L."/>
        </authorList>
    </citation>
    <scope>NUCLEOTIDE SEQUENCE</scope>
    <source>
        <strain evidence="1">KQZ6P-2</strain>
    </source>
</reference>
<organism evidence="1 2">
    <name type="scientific">Paenibacillus mangrovi</name>
    <dbReference type="NCBI Taxonomy" id="2931978"/>
    <lineage>
        <taxon>Bacteria</taxon>
        <taxon>Bacillati</taxon>
        <taxon>Bacillota</taxon>
        <taxon>Bacilli</taxon>
        <taxon>Bacillales</taxon>
        <taxon>Paenibacillaceae</taxon>
        <taxon>Paenibacillus</taxon>
    </lineage>
</organism>
<dbReference type="PANTHER" id="PTHR42754">
    <property type="entry name" value="ENDOGLUCANASE"/>
    <property type="match status" value="1"/>
</dbReference>
<dbReference type="RefSeq" id="WP_244730595.1">
    <property type="nucleotide sequence ID" value="NZ_JALIRP010000016.1"/>
</dbReference>